<evidence type="ECO:0000313" key="3">
    <source>
        <dbReference type="Proteomes" id="UP001217838"/>
    </source>
</evidence>
<evidence type="ECO:0000313" key="2">
    <source>
        <dbReference type="EMBL" id="MDC0667904.1"/>
    </source>
</evidence>
<dbReference type="EMBL" id="JAQNDN010000003">
    <property type="protein sequence ID" value="MDC0667904.1"/>
    <property type="molecule type" value="Genomic_DNA"/>
</dbReference>
<evidence type="ECO:0000256" key="1">
    <source>
        <dbReference type="SAM" id="MobiDB-lite"/>
    </source>
</evidence>
<keyword evidence="3" id="KW-1185">Reference proteome</keyword>
<comment type="caution">
    <text evidence="2">The sequence shown here is derived from an EMBL/GenBank/DDBJ whole genome shotgun (WGS) entry which is preliminary data.</text>
</comment>
<accession>A0ABT5B2Z0</accession>
<organism evidence="2 3">
    <name type="scientific">Nannocystis radixulma</name>
    <dbReference type="NCBI Taxonomy" id="2995305"/>
    <lineage>
        <taxon>Bacteria</taxon>
        <taxon>Pseudomonadati</taxon>
        <taxon>Myxococcota</taxon>
        <taxon>Polyangia</taxon>
        <taxon>Nannocystales</taxon>
        <taxon>Nannocystaceae</taxon>
        <taxon>Nannocystis</taxon>
    </lineage>
</organism>
<proteinExistence type="predicted"/>
<feature type="region of interest" description="Disordered" evidence="1">
    <location>
        <begin position="126"/>
        <end position="162"/>
    </location>
</feature>
<gene>
    <name evidence="2" type="ORF">POL58_09150</name>
</gene>
<feature type="compositionally biased region" description="Basic and acidic residues" evidence="1">
    <location>
        <begin position="83"/>
        <end position="96"/>
    </location>
</feature>
<name>A0ABT5B2Z0_9BACT</name>
<feature type="region of interest" description="Disordered" evidence="1">
    <location>
        <begin position="83"/>
        <end position="102"/>
    </location>
</feature>
<dbReference type="RefSeq" id="WP_271996441.1">
    <property type="nucleotide sequence ID" value="NZ_JAQNDN010000003.1"/>
</dbReference>
<sequence>MRRPIAADDPSSIDAGPAAHERVRRPPPARTGPIRDGSRIFRAPPEPRMSHPSSPEPAPPSARPSLEEGVAAAYRVYDEYMQRGQDAARSRGDSWSDSRPPAYPDLARRAIRFWSDAIGMMFDAVGPAGSAPGRSNDRTSPSGFERAAEPGPWSHPRSESHATRFDGAFARPEPSPAREGTAILLRLDVGRPAEVRIHLAPEAAGRSLATSALVALDVDGAPPLRDVRLAHHGALDLTLNLPPDQPAGTYSGSVLDELRGDPLGRLTVTLRR</sequence>
<reference evidence="2 3" key="1">
    <citation type="submission" date="2022-11" db="EMBL/GenBank/DDBJ databases">
        <title>Minimal conservation of predation-associated metabolite biosynthetic gene clusters underscores biosynthetic potential of Myxococcota including descriptions for ten novel species: Archangium lansinium sp. nov., Myxococcus landrumus sp. nov., Nannocystis bai.</title>
        <authorList>
            <person name="Ahearne A."/>
            <person name="Stevens C."/>
            <person name="Dowd S."/>
        </authorList>
    </citation>
    <scope>NUCLEOTIDE SEQUENCE [LARGE SCALE GENOMIC DNA]</scope>
    <source>
        <strain evidence="2 3">NCELM</strain>
    </source>
</reference>
<dbReference type="Proteomes" id="UP001217838">
    <property type="component" value="Unassembled WGS sequence"/>
</dbReference>
<feature type="region of interest" description="Disordered" evidence="1">
    <location>
        <begin position="1"/>
        <end position="69"/>
    </location>
</feature>
<protein>
    <submittedName>
        <fullName evidence="2">Uncharacterized protein</fullName>
    </submittedName>
</protein>